<dbReference type="GO" id="GO:0042910">
    <property type="term" value="F:xenobiotic transmembrane transporter activity"/>
    <property type="evidence" value="ECO:0007669"/>
    <property type="project" value="TreeGrafter"/>
</dbReference>
<dbReference type="InterPro" id="IPR001036">
    <property type="entry name" value="Acrflvin-R"/>
</dbReference>
<evidence type="ECO:0000256" key="1">
    <source>
        <dbReference type="SAM" id="Phobius"/>
    </source>
</evidence>
<dbReference type="Gene3D" id="1.20.1640.10">
    <property type="entry name" value="Multidrug efflux transporter AcrB transmembrane domain"/>
    <property type="match status" value="2"/>
</dbReference>
<dbReference type="PANTHER" id="PTHR32063">
    <property type="match status" value="1"/>
</dbReference>
<dbReference type="EMBL" id="CAADEW010000123">
    <property type="protein sequence ID" value="VFJ62173.1"/>
    <property type="molecule type" value="Genomic_DNA"/>
</dbReference>
<dbReference type="Pfam" id="PF00873">
    <property type="entry name" value="ACR_tran"/>
    <property type="match status" value="1"/>
</dbReference>
<dbReference type="PRINTS" id="PR00702">
    <property type="entry name" value="ACRIFLAVINRP"/>
</dbReference>
<feature type="transmembrane region" description="Helical" evidence="1">
    <location>
        <begin position="972"/>
        <end position="989"/>
    </location>
</feature>
<feature type="transmembrane region" description="Helical" evidence="1">
    <location>
        <begin position="425"/>
        <end position="446"/>
    </location>
</feature>
<dbReference type="Gene3D" id="3.30.70.1430">
    <property type="entry name" value="Multidrug efflux transporter AcrB pore domain"/>
    <property type="match status" value="2"/>
</dbReference>
<feature type="transmembrane region" description="Helical" evidence="1">
    <location>
        <begin position="452"/>
        <end position="476"/>
    </location>
</feature>
<dbReference type="SUPFAM" id="SSF82693">
    <property type="entry name" value="Multidrug efflux transporter AcrB pore domain, PN1, PN2, PC1 and PC2 subdomains"/>
    <property type="match status" value="2"/>
</dbReference>
<sequence>MIEWFTRNGVAANLLMVLILGLGIHALSQRIPLEVFPDIELNAVTISMVFRGATPVEVEEGVVVRIEEAISNLVGIERIISNANEGSARLRVELEDGYDPREVLDDIKTRVDAINTFPAEAERPIYGKLQHRREVISVVLSADLPERQLRQLGEQVRDDLLALPDITRVDLAGVRDYEITIEVSQHTLERFGLGFDDIVDAVRDASRDYPAGSLETRRGEILLRTRGQAYTGEDFARTPIMAHSDGTYLTLADIADIKDGFEEAFRHTEFNGRPAVLLEVYRAGDQDAITLAREVRAYIENAQRTLPPGVAIDYWEDTSRTIELGLEILAKSAIQGGILIFLVLTLFLRLSVAVWVCVGIPVSFMGALALMPELGVTMNIVSVFGFILVLGIVVDDAIVTGENIYTHLERGEDPIASAIRGTREVIVPVTFGILTTVVAFVPLAFVKEGRGAIFASIAMVVIPVLLFSLVGSKLILPAHLGLIRVGAGSGGRHPDWLARMQRRVADGLERGIDRYYRPLLGRVLEYRFLTLALFIGLSFVLLCFVLSGRHGFTFLPRIQSEIIRATLVMPRETAIGITDRHMARILAAAHHLRDKYRDPNTGVSIVGNILLQMGWSSSKRVMGGKSYENRVMLALVPPDERAVTVTASTLVDEWRRAIGSIPGARGLDFHAEIGRLNDVIDIRLMGGSLDGLAAAAEKVKKRLSEYPEVFNIRDSLDTGREEIKLTPRPDAEFLGITVSDLGIQVRQAFWGVEAQRIQRGRNDVRVMVRYPLAERRAIVNLTRMRIRTPGGIQVPLGTVADVTIGRGFSTIHRVDRRRVVNVTADIDKEKTDINRITRDLESFLADLRPHYPDVRYTLEGELREQRESFASFYFGVALVLFVIYALLAIPFRSYAQPLIVMGVIPFSVVGALLGHIIMGMNLSIMSVWGLLALMGVVVNDSLMLVDYTNRRHREGVPLQDAISMAGVARFRPILLTSLTTFAGLIALIFEKSTQAQFMIPMAVSLGFGILYATLLTLFLVPVGYRLIEDARLVLTRENLPREVKI</sequence>
<organism evidence="2">
    <name type="scientific">Candidatus Kentrum sp. FW</name>
    <dbReference type="NCBI Taxonomy" id="2126338"/>
    <lineage>
        <taxon>Bacteria</taxon>
        <taxon>Pseudomonadati</taxon>
        <taxon>Pseudomonadota</taxon>
        <taxon>Gammaproteobacteria</taxon>
        <taxon>Candidatus Kentrum</taxon>
    </lineage>
</organism>
<dbReference type="SUPFAM" id="SSF82714">
    <property type="entry name" value="Multidrug efflux transporter AcrB TolC docking domain, DN and DC subdomains"/>
    <property type="match status" value="2"/>
</dbReference>
<dbReference type="InterPro" id="IPR027463">
    <property type="entry name" value="AcrB_DN_DC_subdom"/>
</dbReference>
<dbReference type="Gene3D" id="3.30.2090.10">
    <property type="entry name" value="Multidrug efflux transporter AcrB TolC docking domain, DN and DC subdomains"/>
    <property type="match status" value="2"/>
</dbReference>
<protein>
    <submittedName>
        <fullName evidence="2">Multidrug efflux pump subunit AcrB</fullName>
    </submittedName>
</protein>
<dbReference type="SUPFAM" id="SSF82866">
    <property type="entry name" value="Multidrug efflux transporter AcrB transmembrane domain"/>
    <property type="match status" value="2"/>
</dbReference>
<accession>A0A450T604</accession>
<feature type="transmembrane region" description="Helical" evidence="1">
    <location>
        <begin position="924"/>
        <end position="945"/>
    </location>
</feature>
<evidence type="ECO:0000313" key="2">
    <source>
        <dbReference type="EMBL" id="VFJ62173.1"/>
    </source>
</evidence>
<dbReference type="GO" id="GO:0005886">
    <property type="term" value="C:plasma membrane"/>
    <property type="evidence" value="ECO:0007669"/>
    <property type="project" value="TreeGrafter"/>
</dbReference>
<feature type="transmembrane region" description="Helical" evidence="1">
    <location>
        <begin position="1001"/>
        <end position="1027"/>
    </location>
</feature>
<dbReference type="AlphaFoldDB" id="A0A450T604"/>
<dbReference type="PANTHER" id="PTHR32063:SF33">
    <property type="entry name" value="RND SUPERFAMILY EFFLUX PUMP PERMEASE COMPONENT"/>
    <property type="match status" value="1"/>
</dbReference>
<feature type="transmembrane region" description="Helical" evidence="1">
    <location>
        <begin position="383"/>
        <end position="405"/>
    </location>
</feature>
<feature type="transmembrane region" description="Helical" evidence="1">
    <location>
        <begin position="872"/>
        <end position="891"/>
    </location>
</feature>
<feature type="transmembrane region" description="Helical" evidence="1">
    <location>
        <begin position="898"/>
        <end position="918"/>
    </location>
</feature>
<gene>
    <name evidence="2" type="ORF">BECKFW1821A_GA0114235_11238</name>
</gene>
<reference evidence="2" key="1">
    <citation type="submission" date="2019-02" db="EMBL/GenBank/DDBJ databases">
        <authorList>
            <person name="Gruber-Vodicka R. H."/>
            <person name="Seah K. B. B."/>
        </authorList>
    </citation>
    <scope>NUCLEOTIDE SEQUENCE</scope>
    <source>
        <strain evidence="2">BECK_BZ15</strain>
    </source>
</reference>
<keyword evidence="1" id="KW-0812">Transmembrane</keyword>
<name>A0A450T604_9GAMM</name>
<proteinExistence type="predicted"/>
<feature type="transmembrane region" description="Helical" evidence="1">
    <location>
        <begin position="526"/>
        <end position="547"/>
    </location>
</feature>
<keyword evidence="1" id="KW-1133">Transmembrane helix</keyword>
<keyword evidence="1" id="KW-0472">Membrane</keyword>
<dbReference type="Gene3D" id="3.30.70.1440">
    <property type="entry name" value="Multidrug efflux transporter AcrB pore domain"/>
    <property type="match status" value="1"/>
</dbReference>
<dbReference type="Gene3D" id="3.30.70.1320">
    <property type="entry name" value="Multidrug efflux transporter AcrB pore domain like"/>
    <property type="match status" value="1"/>
</dbReference>